<reference evidence="2" key="1">
    <citation type="journal article" date="2017" name="Proc. Natl. Acad. Sci. U.S.A.">
        <title>Simulation of Deepwater Horizon oil plume reveals substrate specialization within a complex community of hydrocarbon-degraders.</title>
        <authorList>
            <person name="Hu P."/>
            <person name="Dubinsky E.A."/>
            <person name="Probst A.J."/>
            <person name="Wang J."/>
            <person name="Sieber C.M.K."/>
            <person name="Tom L.M."/>
            <person name="Gardinali P."/>
            <person name="Banfield J.F."/>
            <person name="Atlas R.M."/>
            <person name="Andersen G.L."/>
        </authorList>
    </citation>
    <scope>NUCLEOTIDE SEQUENCE [LARGE SCALE GENOMIC DNA]</scope>
</reference>
<accession>A0A1Y5F7I4</accession>
<evidence type="ECO:0000313" key="2">
    <source>
        <dbReference type="Proteomes" id="UP000196531"/>
    </source>
</evidence>
<organism evidence="1 2">
    <name type="scientific">Halobacteriovorax marinus</name>
    <dbReference type="NCBI Taxonomy" id="97084"/>
    <lineage>
        <taxon>Bacteria</taxon>
        <taxon>Pseudomonadati</taxon>
        <taxon>Bdellovibrionota</taxon>
        <taxon>Bacteriovoracia</taxon>
        <taxon>Bacteriovoracales</taxon>
        <taxon>Halobacteriovoraceae</taxon>
        <taxon>Halobacteriovorax</taxon>
    </lineage>
</organism>
<dbReference type="InterPro" id="IPR029063">
    <property type="entry name" value="SAM-dependent_MTases_sf"/>
</dbReference>
<sequence>MSSTNAAKALSCNWTVNSLILKSLSPKLRAEKLYALKKKAGVPLHLDLGGEGRYSDAININPQPHTSTTGEWGREIPFWVKGRSDDIPFADNTIDKITVENAPISLKSIQEMLRVLRPRGHIYLSHPEDYAQVIHQMVIDAFPNAEVSSQVIETNLVTNIKFLAR</sequence>
<protein>
    <recommendedName>
        <fullName evidence="3">Methyltransferase type 11 domain-containing protein</fullName>
    </recommendedName>
</protein>
<proteinExistence type="predicted"/>
<evidence type="ECO:0000313" key="1">
    <source>
        <dbReference type="EMBL" id="OUR96833.1"/>
    </source>
</evidence>
<dbReference type="AlphaFoldDB" id="A0A1Y5F7I4"/>
<dbReference type="Gene3D" id="3.40.50.150">
    <property type="entry name" value="Vaccinia Virus protein VP39"/>
    <property type="match status" value="1"/>
</dbReference>
<comment type="caution">
    <text evidence="1">The sequence shown here is derived from an EMBL/GenBank/DDBJ whole genome shotgun (WGS) entry which is preliminary data.</text>
</comment>
<dbReference type="SUPFAM" id="SSF53335">
    <property type="entry name" value="S-adenosyl-L-methionine-dependent methyltransferases"/>
    <property type="match status" value="1"/>
</dbReference>
<dbReference type="EMBL" id="MAAO01000006">
    <property type="protein sequence ID" value="OUR96833.1"/>
    <property type="molecule type" value="Genomic_DNA"/>
</dbReference>
<gene>
    <name evidence="1" type="ORF">A9Q84_10880</name>
</gene>
<evidence type="ECO:0008006" key="3">
    <source>
        <dbReference type="Google" id="ProtNLM"/>
    </source>
</evidence>
<name>A0A1Y5F7I4_9BACT</name>
<dbReference type="Proteomes" id="UP000196531">
    <property type="component" value="Unassembled WGS sequence"/>
</dbReference>